<feature type="region of interest" description="Disordered" evidence="1">
    <location>
        <begin position="69"/>
        <end position="195"/>
    </location>
</feature>
<comment type="caution">
    <text evidence="2">The sequence shown here is derived from an EMBL/GenBank/DDBJ whole genome shotgun (WGS) entry which is preliminary data.</text>
</comment>
<gene>
    <name evidence="2" type="ORF">CCMP2556_LOCUS31441</name>
</gene>
<proteinExistence type="predicted"/>
<reference evidence="2 3" key="1">
    <citation type="submission" date="2024-02" db="EMBL/GenBank/DDBJ databases">
        <authorList>
            <person name="Chen Y."/>
            <person name="Shah S."/>
            <person name="Dougan E. K."/>
            <person name="Thang M."/>
            <person name="Chan C."/>
        </authorList>
    </citation>
    <scope>NUCLEOTIDE SEQUENCE [LARGE SCALE GENOMIC DNA]</scope>
</reference>
<accession>A0ABP0NJS9</accession>
<evidence type="ECO:0000313" key="2">
    <source>
        <dbReference type="EMBL" id="CAK9064016.1"/>
    </source>
</evidence>
<evidence type="ECO:0000256" key="1">
    <source>
        <dbReference type="SAM" id="MobiDB-lite"/>
    </source>
</evidence>
<dbReference type="EMBL" id="CAXAMN010021851">
    <property type="protein sequence ID" value="CAK9064016.1"/>
    <property type="molecule type" value="Genomic_DNA"/>
</dbReference>
<name>A0ABP0NJS9_9DINO</name>
<protein>
    <submittedName>
        <fullName evidence="2">Uncharacterized protein</fullName>
    </submittedName>
</protein>
<organism evidence="2 3">
    <name type="scientific">Durusdinium trenchii</name>
    <dbReference type="NCBI Taxonomy" id="1381693"/>
    <lineage>
        <taxon>Eukaryota</taxon>
        <taxon>Sar</taxon>
        <taxon>Alveolata</taxon>
        <taxon>Dinophyceae</taxon>
        <taxon>Suessiales</taxon>
        <taxon>Symbiodiniaceae</taxon>
        <taxon>Durusdinium</taxon>
    </lineage>
</organism>
<keyword evidence="3" id="KW-1185">Reference proteome</keyword>
<evidence type="ECO:0000313" key="3">
    <source>
        <dbReference type="Proteomes" id="UP001642484"/>
    </source>
</evidence>
<feature type="compositionally biased region" description="Basic and acidic residues" evidence="1">
    <location>
        <begin position="129"/>
        <end position="147"/>
    </location>
</feature>
<dbReference type="Proteomes" id="UP001642484">
    <property type="component" value="Unassembled WGS sequence"/>
</dbReference>
<sequence>MFEAYPQQRISSSKIIAPLSLVAVLCLVLYAAFESSSHDERPESLEDPGMRRMRPFLSSRSFEIGLWTRSKGHEGHPSSSDAASAESAEEVAQLRQELEKARVRTEQQAAELSRLRPRSPARGSSAGERPVEDSEPDASKDAPKEAPEIPPSLWREPPEVSPAPTPSPRGEAPVPDVKEEIKDSTITVKTGDKQIILQIGKEPETSSTSQGWQGKGVETTTQASVVLANATESKGESDGTLITVRSGQQSIVIQVRDEQATASPSSTSSLELTNTTALAAVKALPELPELPPLAEEVVPNRESETFAGLAAEVDVSTTTEPEEEESTTTKGNPAYANLALRTR</sequence>
<feature type="compositionally biased region" description="Basic and acidic residues" evidence="1">
    <location>
        <begin position="96"/>
        <end position="105"/>
    </location>
</feature>
<feature type="region of interest" description="Disordered" evidence="1">
    <location>
        <begin position="313"/>
        <end position="343"/>
    </location>
</feature>